<comment type="caution">
    <text evidence="1">The sequence shown here is derived from an EMBL/GenBank/DDBJ whole genome shotgun (WGS) entry which is preliminary data.</text>
</comment>
<proteinExistence type="predicted"/>
<dbReference type="EMBL" id="JACHGB010000003">
    <property type="protein sequence ID" value="MBB5271360.1"/>
    <property type="molecule type" value="Genomic_DNA"/>
</dbReference>
<evidence type="ECO:0000313" key="2">
    <source>
        <dbReference type="Proteomes" id="UP000532440"/>
    </source>
</evidence>
<keyword evidence="2" id="KW-1185">Reference proteome</keyword>
<gene>
    <name evidence="1" type="ORF">HNQ70_001370</name>
</gene>
<dbReference type="RefSeq" id="WP_183965666.1">
    <property type="nucleotide sequence ID" value="NZ_BAABEW010000001.1"/>
</dbReference>
<dbReference type="Proteomes" id="UP000532440">
    <property type="component" value="Unassembled WGS sequence"/>
</dbReference>
<protein>
    <submittedName>
        <fullName evidence="1">Uncharacterized protein</fullName>
    </submittedName>
</protein>
<dbReference type="AlphaFoldDB" id="A0A7W8M8J4"/>
<reference evidence="1 2" key="1">
    <citation type="submission" date="2020-08" db="EMBL/GenBank/DDBJ databases">
        <title>Genomic Encyclopedia of Type Strains, Phase IV (KMG-IV): sequencing the most valuable type-strain genomes for metagenomic binning, comparative biology and taxonomic classification.</title>
        <authorList>
            <person name="Goeker M."/>
        </authorList>
    </citation>
    <scope>NUCLEOTIDE SEQUENCE [LARGE SCALE GENOMIC DNA]</scope>
    <source>
        <strain evidence="1 2">DSM 29781</strain>
    </source>
</reference>
<sequence length="148" mass="16677">MSTGLPRLANARLYRHPAFAVISDLELVPMVLERAECNGIDALDSDDPVNELCAAGWEQDCWLEPSHGDGAGHLDSLLIHLIRDVRRLKREGKENEAEHEAYRRVLALGERLIDWMRHSESPQRVALDELYSEHQDRAEVALMDAAGV</sequence>
<organism evidence="1 2">
    <name type="scientific">Quisquiliibacterium transsilvanicum</name>
    <dbReference type="NCBI Taxonomy" id="1549638"/>
    <lineage>
        <taxon>Bacteria</taxon>
        <taxon>Pseudomonadati</taxon>
        <taxon>Pseudomonadota</taxon>
        <taxon>Betaproteobacteria</taxon>
        <taxon>Burkholderiales</taxon>
        <taxon>Burkholderiaceae</taxon>
        <taxon>Quisquiliibacterium</taxon>
    </lineage>
</organism>
<accession>A0A7W8M8J4</accession>
<evidence type="ECO:0000313" key="1">
    <source>
        <dbReference type="EMBL" id="MBB5271360.1"/>
    </source>
</evidence>
<name>A0A7W8M8J4_9BURK</name>